<evidence type="ECO:0000313" key="4">
    <source>
        <dbReference type="EMBL" id="CAI6361726.1"/>
    </source>
</evidence>
<comment type="caution">
    <text evidence="4">The sequence shown here is derived from an EMBL/GenBank/DDBJ whole genome shotgun (WGS) entry which is preliminary data.</text>
</comment>
<feature type="compositionally biased region" description="Low complexity" evidence="1">
    <location>
        <begin position="274"/>
        <end position="288"/>
    </location>
</feature>
<dbReference type="SMART" id="SM00595">
    <property type="entry name" value="MADF"/>
    <property type="match status" value="1"/>
</dbReference>
<accession>A0AAV0X154</accession>
<reference evidence="4 5" key="1">
    <citation type="submission" date="2023-01" db="EMBL/GenBank/DDBJ databases">
        <authorList>
            <person name="Whitehead M."/>
        </authorList>
    </citation>
    <scope>NUCLEOTIDE SEQUENCE [LARGE SCALE GENOMIC DNA]</scope>
</reference>
<dbReference type="PROSITE" id="PS50090">
    <property type="entry name" value="MYB_LIKE"/>
    <property type="match status" value="1"/>
</dbReference>
<gene>
    <name evidence="4" type="ORF">MEUPH1_LOCUS16875</name>
</gene>
<evidence type="ECO:0008006" key="6">
    <source>
        <dbReference type="Google" id="ProtNLM"/>
    </source>
</evidence>
<dbReference type="EMBL" id="CARXXK010000003">
    <property type="protein sequence ID" value="CAI6361726.1"/>
    <property type="molecule type" value="Genomic_DNA"/>
</dbReference>
<organism evidence="4 5">
    <name type="scientific">Macrosiphum euphorbiae</name>
    <name type="common">potato aphid</name>
    <dbReference type="NCBI Taxonomy" id="13131"/>
    <lineage>
        <taxon>Eukaryota</taxon>
        <taxon>Metazoa</taxon>
        <taxon>Ecdysozoa</taxon>
        <taxon>Arthropoda</taxon>
        <taxon>Hexapoda</taxon>
        <taxon>Insecta</taxon>
        <taxon>Pterygota</taxon>
        <taxon>Neoptera</taxon>
        <taxon>Paraneoptera</taxon>
        <taxon>Hemiptera</taxon>
        <taxon>Sternorrhyncha</taxon>
        <taxon>Aphidomorpha</taxon>
        <taxon>Aphidoidea</taxon>
        <taxon>Aphididae</taxon>
        <taxon>Macrosiphini</taxon>
        <taxon>Macrosiphum</taxon>
    </lineage>
</organism>
<evidence type="ECO:0000259" key="2">
    <source>
        <dbReference type="PROSITE" id="PS50090"/>
    </source>
</evidence>
<evidence type="ECO:0000313" key="5">
    <source>
        <dbReference type="Proteomes" id="UP001160148"/>
    </source>
</evidence>
<dbReference type="InterPro" id="IPR006578">
    <property type="entry name" value="MADF-dom"/>
</dbReference>
<sequence length="326" mass="36772">MAESQNLSKVVFLPDQEEVLIEEVRNNPVLYDLSKTSHKDIILKDEIWKDISIKVGRSIDDCKRRWKNIKDTYNRNKRKLGTGSASSSKKKWILADRVSFLNSVNNERSFINIFSSTSNIDTPLNEDGSVGTDDEIDIDDSNKDDVDLPGCSFAGNRARSKTDKLAAILAKKTQDRNMIIQSIQQQNEQLLNANKNEEDDIDLFFKSIALTVKKLPTMGINEAKIKTLMFINELQEKYANPPQISAPSFFPIQNFQQNQQHYYGVPNTQNISPISYSDSDRSQTSSSTISYTTAINPQAIAPSHLTFSPQNDLESTSSPAYFNNSK</sequence>
<dbReference type="InterPro" id="IPR001005">
    <property type="entry name" value="SANT/Myb"/>
</dbReference>
<feature type="domain" description="Myb-like" evidence="2">
    <location>
        <begin position="4"/>
        <end position="70"/>
    </location>
</feature>
<evidence type="ECO:0000259" key="3">
    <source>
        <dbReference type="PROSITE" id="PS51029"/>
    </source>
</evidence>
<protein>
    <recommendedName>
        <fullName evidence="6">Transcription factor Adf-1</fullName>
    </recommendedName>
</protein>
<dbReference type="GO" id="GO:0006357">
    <property type="term" value="P:regulation of transcription by RNA polymerase II"/>
    <property type="evidence" value="ECO:0007669"/>
    <property type="project" value="TreeGrafter"/>
</dbReference>
<feature type="compositionally biased region" description="Polar residues" evidence="1">
    <location>
        <begin position="305"/>
        <end position="326"/>
    </location>
</feature>
<keyword evidence="5" id="KW-1185">Reference proteome</keyword>
<proteinExistence type="predicted"/>
<dbReference type="GO" id="GO:0005667">
    <property type="term" value="C:transcription regulator complex"/>
    <property type="evidence" value="ECO:0007669"/>
    <property type="project" value="TreeGrafter"/>
</dbReference>
<dbReference type="AlphaFoldDB" id="A0AAV0X154"/>
<dbReference type="GO" id="GO:0005634">
    <property type="term" value="C:nucleus"/>
    <property type="evidence" value="ECO:0007669"/>
    <property type="project" value="TreeGrafter"/>
</dbReference>
<dbReference type="PROSITE" id="PS51029">
    <property type="entry name" value="MADF"/>
    <property type="match status" value="1"/>
</dbReference>
<name>A0AAV0X154_9HEMI</name>
<dbReference type="Proteomes" id="UP001160148">
    <property type="component" value="Unassembled WGS sequence"/>
</dbReference>
<feature type="region of interest" description="Disordered" evidence="1">
    <location>
        <begin position="266"/>
        <end position="288"/>
    </location>
</feature>
<evidence type="ECO:0000256" key="1">
    <source>
        <dbReference type="SAM" id="MobiDB-lite"/>
    </source>
</evidence>
<feature type="region of interest" description="Disordered" evidence="1">
    <location>
        <begin position="303"/>
        <end position="326"/>
    </location>
</feature>
<feature type="domain" description="MADF" evidence="3">
    <location>
        <begin position="19"/>
        <end position="106"/>
    </location>
</feature>
<dbReference type="PANTHER" id="PTHR12243:SF67">
    <property type="entry name" value="COREPRESSOR OF PANGOLIN, ISOFORM A-RELATED"/>
    <property type="match status" value="1"/>
</dbReference>
<dbReference type="InterPro" id="IPR039353">
    <property type="entry name" value="TF_Adf1"/>
</dbReference>
<dbReference type="PANTHER" id="PTHR12243">
    <property type="entry name" value="MADF DOMAIN TRANSCRIPTION FACTOR"/>
    <property type="match status" value="1"/>
</dbReference>
<dbReference type="Pfam" id="PF10545">
    <property type="entry name" value="MADF_DNA_bdg"/>
    <property type="match status" value="1"/>
</dbReference>